<accession>A0A922HWV2</accession>
<protein>
    <submittedName>
        <fullName evidence="1">Uncharacterized protein</fullName>
    </submittedName>
</protein>
<reference evidence="1" key="2">
    <citation type="journal article" date="2022" name="Res Sq">
        <title>Comparative Genomics Reveals Insights into the Divergent Evolution of Astigmatic Mites and Household Pest Adaptations.</title>
        <authorList>
            <person name="Xiong Q."/>
            <person name="Wan A.T.-Y."/>
            <person name="Liu X.-Y."/>
            <person name="Fung C.S.-H."/>
            <person name="Xiao X."/>
            <person name="Malainual N."/>
            <person name="Hou J."/>
            <person name="Wang L."/>
            <person name="Wang M."/>
            <person name="Yang K."/>
            <person name="Cui Y."/>
            <person name="Leung E."/>
            <person name="Nong W."/>
            <person name="Shin S.-K."/>
            <person name="Au S."/>
            <person name="Jeong K.Y."/>
            <person name="Chew F.T."/>
            <person name="Hui J."/>
            <person name="Leung T.F."/>
            <person name="Tungtrongchitr A."/>
            <person name="Zhong N."/>
            <person name="Liu Z."/>
            <person name="Tsui S."/>
        </authorList>
    </citation>
    <scope>NUCLEOTIDE SEQUENCE</scope>
    <source>
        <strain evidence="1">Derf</strain>
        <tissue evidence="1">Whole organism</tissue>
    </source>
</reference>
<dbReference type="AlphaFoldDB" id="A0A922HWV2"/>
<comment type="caution">
    <text evidence="1">The sequence shown here is derived from an EMBL/GenBank/DDBJ whole genome shotgun (WGS) entry which is preliminary data.</text>
</comment>
<evidence type="ECO:0000313" key="2">
    <source>
        <dbReference type="Proteomes" id="UP000790347"/>
    </source>
</evidence>
<sequence>MSPRLYFGRVSLDICHFLDSELVVLVWTCYFLDSELVVLVWTCYFLDFELDHHPLDIFASPTNNLFLRFPNLNYEATGEQTGLCIPYSSPNFWDK</sequence>
<reference evidence="1" key="1">
    <citation type="submission" date="2013-05" db="EMBL/GenBank/DDBJ databases">
        <authorList>
            <person name="Yim A.K.Y."/>
            <person name="Chan T.F."/>
            <person name="Ji K.M."/>
            <person name="Liu X.Y."/>
            <person name="Zhou J.W."/>
            <person name="Li R.Q."/>
            <person name="Yang K.Y."/>
            <person name="Li J."/>
            <person name="Li M."/>
            <person name="Law P.T.W."/>
            <person name="Wu Y.L."/>
            <person name="Cai Z.L."/>
            <person name="Qin H."/>
            <person name="Bao Y."/>
            <person name="Leung R.K.K."/>
            <person name="Ng P.K.S."/>
            <person name="Zou J."/>
            <person name="Zhong X.J."/>
            <person name="Ran P.X."/>
            <person name="Zhong N.S."/>
            <person name="Liu Z.G."/>
            <person name="Tsui S.K.W."/>
        </authorList>
    </citation>
    <scope>NUCLEOTIDE SEQUENCE</scope>
    <source>
        <strain evidence="1">Derf</strain>
        <tissue evidence="1">Whole organism</tissue>
    </source>
</reference>
<dbReference type="EMBL" id="ASGP02000003">
    <property type="protein sequence ID" value="KAH9516006.1"/>
    <property type="molecule type" value="Genomic_DNA"/>
</dbReference>
<gene>
    <name evidence="1" type="ORF">DERF_006771</name>
</gene>
<name>A0A922HWV2_DERFA</name>
<evidence type="ECO:0000313" key="1">
    <source>
        <dbReference type="EMBL" id="KAH9516006.1"/>
    </source>
</evidence>
<keyword evidence="2" id="KW-1185">Reference proteome</keyword>
<organism evidence="1 2">
    <name type="scientific">Dermatophagoides farinae</name>
    <name type="common">American house dust mite</name>
    <dbReference type="NCBI Taxonomy" id="6954"/>
    <lineage>
        <taxon>Eukaryota</taxon>
        <taxon>Metazoa</taxon>
        <taxon>Ecdysozoa</taxon>
        <taxon>Arthropoda</taxon>
        <taxon>Chelicerata</taxon>
        <taxon>Arachnida</taxon>
        <taxon>Acari</taxon>
        <taxon>Acariformes</taxon>
        <taxon>Sarcoptiformes</taxon>
        <taxon>Astigmata</taxon>
        <taxon>Psoroptidia</taxon>
        <taxon>Analgoidea</taxon>
        <taxon>Pyroglyphidae</taxon>
        <taxon>Dermatophagoidinae</taxon>
        <taxon>Dermatophagoides</taxon>
    </lineage>
</organism>
<dbReference type="Proteomes" id="UP000790347">
    <property type="component" value="Unassembled WGS sequence"/>
</dbReference>
<proteinExistence type="predicted"/>